<evidence type="ECO:0000256" key="1">
    <source>
        <dbReference type="SAM" id="MobiDB-lite"/>
    </source>
</evidence>
<keyword evidence="3" id="KW-1185">Reference proteome</keyword>
<feature type="compositionally biased region" description="Polar residues" evidence="1">
    <location>
        <begin position="103"/>
        <end position="115"/>
    </location>
</feature>
<dbReference type="EMBL" id="GL883077">
    <property type="protein sequence ID" value="EGF92640.1"/>
    <property type="molecule type" value="Genomic_DNA"/>
</dbReference>
<accession>F4QHA3</accession>
<dbReference type="AlphaFoldDB" id="F4QHA3"/>
<evidence type="ECO:0000313" key="3">
    <source>
        <dbReference type="Proteomes" id="UP000006512"/>
    </source>
</evidence>
<evidence type="ECO:0000313" key="2">
    <source>
        <dbReference type="EMBL" id="EGF92640.1"/>
    </source>
</evidence>
<organism evidence="2 3">
    <name type="scientific">Asticcacaulis biprosthecium C19</name>
    <dbReference type="NCBI Taxonomy" id="715226"/>
    <lineage>
        <taxon>Bacteria</taxon>
        <taxon>Pseudomonadati</taxon>
        <taxon>Pseudomonadota</taxon>
        <taxon>Alphaproteobacteria</taxon>
        <taxon>Caulobacterales</taxon>
        <taxon>Caulobacteraceae</taxon>
        <taxon>Asticcacaulis</taxon>
    </lineage>
</organism>
<proteinExistence type="predicted"/>
<name>F4QHA3_9CAUL</name>
<reference evidence="3" key="1">
    <citation type="submission" date="2011-03" db="EMBL/GenBank/DDBJ databases">
        <title>Draft genome sequence of Brevundimonas diminuta.</title>
        <authorList>
            <person name="Brown P.J.B."/>
            <person name="Buechlein A."/>
            <person name="Hemmerich C."/>
            <person name="Brun Y.V."/>
        </authorList>
    </citation>
    <scope>NUCLEOTIDE SEQUENCE [LARGE SCALE GENOMIC DNA]</scope>
    <source>
        <strain evidence="3">C19</strain>
    </source>
</reference>
<dbReference type="HOGENOM" id="CLU_2140708_0_0_5"/>
<gene>
    <name evidence="2" type="ORF">ABI_10770</name>
</gene>
<dbReference type="STRING" id="715226.ABI_10770"/>
<sequence length="122" mass="13056">MAFCVFLCMAATLNTGFARIQSDQLNLQHRASGDIELADGGWLKACDGERDDCDGHIAPVDIHHDDMGLSHHHHHSETPSAPLPQKALLATTGLSAPLDLRQGKTSMPTGLSTPTPDQPPRA</sequence>
<dbReference type="Proteomes" id="UP000006512">
    <property type="component" value="Unassembled WGS sequence"/>
</dbReference>
<feature type="region of interest" description="Disordered" evidence="1">
    <location>
        <begin position="64"/>
        <end position="122"/>
    </location>
</feature>
<protein>
    <submittedName>
        <fullName evidence="2">Uncharacterized protein</fullName>
    </submittedName>
</protein>